<name>A0ABU5ZPJ6_9FLAO</name>
<accession>A0ABU5ZPJ6</accession>
<evidence type="ECO:0000313" key="3">
    <source>
        <dbReference type="Proteomes" id="UP001327027"/>
    </source>
</evidence>
<dbReference type="Proteomes" id="UP001327027">
    <property type="component" value="Unassembled WGS sequence"/>
</dbReference>
<evidence type="ECO:0008006" key="4">
    <source>
        <dbReference type="Google" id="ProtNLM"/>
    </source>
</evidence>
<protein>
    <recommendedName>
        <fullName evidence="4">Lipoprotein</fullName>
    </recommendedName>
</protein>
<sequence length="226" mass="26097">MKNLNISFFLLLICISGFVNSCASYAPRNNKLSVVLSKTQQAITGLEEKIIKSKEDELIQVYSKLNKKSEELFPLLKKCNDKYALTTEYIKTLQETEKILRNMVKEYETLPDKIFILDAISQDYDAKLQTIKNTAKNDATTKIKVIVNSNEEEGFFVFGKLSYEQGQDIKRFRFNQPTQNAVQDFVPGYYLFWLEKEDRIGEPELHLIMSNAGEEEKTLVLKTPKL</sequence>
<evidence type="ECO:0000256" key="1">
    <source>
        <dbReference type="SAM" id="SignalP"/>
    </source>
</evidence>
<evidence type="ECO:0000313" key="2">
    <source>
        <dbReference type="EMBL" id="MEB3344039.1"/>
    </source>
</evidence>
<dbReference type="RefSeq" id="WP_324178092.1">
    <property type="nucleotide sequence ID" value="NZ_BAABAW010000016.1"/>
</dbReference>
<gene>
    <name evidence="2" type="ORF">U6A24_01125</name>
</gene>
<feature type="signal peptide" evidence="1">
    <location>
        <begin position="1"/>
        <end position="21"/>
    </location>
</feature>
<keyword evidence="1" id="KW-0732">Signal</keyword>
<keyword evidence="3" id="KW-1185">Reference proteome</keyword>
<comment type="caution">
    <text evidence="2">The sequence shown here is derived from an EMBL/GenBank/DDBJ whole genome shotgun (WGS) entry which is preliminary data.</text>
</comment>
<reference evidence="2 3" key="1">
    <citation type="journal article" date="2013" name="Int. J. Syst. Evol. Microbiol.">
        <title>Aquimarina gracilis sp. nov., isolated from the gut microflora of a mussel, Mytilus coruscus, and emended description of Aquimarina spongiae.</title>
        <authorList>
            <person name="Park S.C."/>
            <person name="Choe H.N."/>
            <person name="Baik K.S."/>
            <person name="Seong C.N."/>
        </authorList>
    </citation>
    <scope>NUCLEOTIDE SEQUENCE [LARGE SCALE GENOMIC DNA]</scope>
    <source>
        <strain evidence="2 3">PSC32</strain>
    </source>
</reference>
<proteinExistence type="predicted"/>
<feature type="chain" id="PRO_5046945004" description="Lipoprotein" evidence="1">
    <location>
        <begin position="22"/>
        <end position="226"/>
    </location>
</feature>
<organism evidence="2 3">
    <name type="scientific">Aquimarina gracilis</name>
    <dbReference type="NCBI Taxonomy" id="874422"/>
    <lineage>
        <taxon>Bacteria</taxon>
        <taxon>Pseudomonadati</taxon>
        <taxon>Bacteroidota</taxon>
        <taxon>Flavobacteriia</taxon>
        <taxon>Flavobacteriales</taxon>
        <taxon>Flavobacteriaceae</taxon>
        <taxon>Aquimarina</taxon>
    </lineage>
</organism>
<dbReference type="EMBL" id="JAYKLX010000001">
    <property type="protein sequence ID" value="MEB3344039.1"/>
    <property type="molecule type" value="Genomic_DNA"/>
</dbReference>